<name>A0AAF0PTK1_SOLVR</name>
<reference evidence="1" key="1">
    <citation type="submission" date="2023-08" db="EMBL/GenBank/DDBJ databases">
        <title>A de novo genome assembly of Solanum verrucosum Schlechtendal, a Mexican diploid species geographically isolated from the other diploid A-genome species in potato relatives.</title>
        <authorList>
            <person name="Hosaka K."/>
        </authorList>
    </citation>
    <scope>NUCLEOTIDE SEQUENCE</scope>
    <source>
        <tissue evidence="1">Young leaves</tissue>
    </source>
</reference>
<keyword evidence="2" id="KW-1185">Reference proteome</keyword>
<protein>
    <submittedName>
        <fullName evidence="1">Uncharacterized protein</fullName>
    </submittedName>
</protein>
<sequence length="63" mass="6911">MLRRAIRCNKSGSPISSAIRPLVSYITLLLWPSTSSSSVTLGDPTLHRGTPRRHADFSFLSPT</sequence>
<evidence type="ECO:0000313" key="1">
    <source>
        <dbReference type="EMBL" id="WMV09000.1"/>
    </source>
</evidence>
<accession>A0AAF0PTK1</accession>
<dbReference type="EMBL" id="CP133612">
    <property type="protein sequence ID" value="WMV09000.1"/>
    <property type="molecule type" value="Genomic_DNA"/>
</dbReference>
<proteinExistence type="predicted"/>
<organism evidence="1 2">
    <name type="scientific">Solanum verrucosum</name>
    <dbReference type="NCBI Taxonomy" id="315347"/>
    <lineage>
        <taxon>Eukaryota</taxon>
        <taxon>Viridiplantae</taxon>
        <taxon>Streptophyta</taxon>
        <taxon>Embryophyta</taxon>
        <taxon>Tracheophyta</taxon>
        <taxon>Spermatophyta</taxon>
        <taxon>Magnoliopsida</taxon>
        <taxon>eudicotyledons</taxon>
        <taxon>Gunneridae</taxon>
        <taxon>Pentapetalae</taxon>
        <taxon>asterids</taxon>
        <taxon>lamiids</taxon>
        <taxon>Solanales</taxon>
        <taxon>Solanaceae</taxon>
        <taxon>Solanoideae</taxon>
        <taxon>Solaneae</taxon>
        <taxon>Solanum</taxon>
    </lineage>
</organism>
<evidence type="ECO:0000313" key="2">
    <source>
        <dbReference type="Proteomes" id="UP001234989"/>
    </source>
</evidence>
<gene>
    <name evidence="1" type="ORF">MTR67_002385</name>
</gene>
<dbReference type="Proteomes" id="UP001234989">
    <property type="component" value="Chromosome 1"/>
</dbReference>
<dbReference type="AlphaFoldDB" id="A0AAF0PTK1"/>